<gene>
    <name evidence="1" type="ORF">OWV82_009642</name>
</gene>
<accession>A0ACC1Y4L4</accession>
<keyword evidence="2" id="KW-1185">Reference proteome</keyword>
<comment type="caution">
    <text evidence="1">The sequence shown here is derived from an EMBL/GenBank/DDBJ whole genome shotgun (WGS) entry which is preliminary data.</text>
</comment>
<organism evidence="1 2">
    <name type="scientific">Melia azedarach</name>
    <name type="common">Chinaberry tree</name>
    <dbReference type="NCBI Taxonomy" id="155640"/>
    <lineage>
        <taxon>Eukaryota</taxon>
        <taxon>Viridiplantae</taxon>
        <taxon>Streptophyta</taxon>
        <taxon>Embryophyta</taxon>
        <taxon>Tracheophyta</taxon>
        <taxon>Spermatophyta</taxon>
        <taxon>Magnoliopsida</taxon>
        <taxon>eudicotyledons</taxon>
        <taxon>Gunneridae</taxon>
        <taxon>Pentapetalae</taxon>
        <taxon>rosids</taxon>
        <taxon>malvids</taxon>
        <taxon>Sapindales</taxon>
        <taxon>Meliaceae</taxon>
        <taxon>Melia</taxon>
    </lineage>
</organism>
<reference evidence="1 2" key="1">
    <citation type="journal article" date="2023" name="Science">
        <title>Complex scaffold remodeling in plant triterpene biosynthesis.</title>
        <authorList>
            <person name="De La Pena R."/>
            <person name="Hodgson H."/>
            <person name="Liu J.C."/>
            <person name="Stephenson M.J."/>
            <person name="Martin A.C."/>
            <person name="Owen C."/>
            <person name="Harkess A."/>
            <person name="Leebens-Mack J."/>
            <person name="Jimenez L.E."/>
            <person name="Osbourn A."/>
            <person name="Sattely E.S."/>
        </authorList>
    </citation>
    <scope>NUCLEOTIDE SEQUENCE [LARGE SCALE GENOMIC DNA]</scope>
    <source>
        <strain evidence="2">cv. JPN11</strain>
        <tissue evidence="1">Leaf</tissue>
    </source>
</reference>
<proteinExistence type="predicted"/>
<evidence type="ECO:0000313" key="1">
    <source>
        <dbReference type="EMBL" id="KAJ4717884.1"/>
    </source>
</evidence>
<dbReference type="EMBL" id="CM051398">
    <property type="protein sequence ID" value="KAJ4717884.1"/>
    <property type="molecule type" value="Genomic_DNA"/>
</dbReference>
<protein>
    <submittedName>
        <fullName evidence="1">Beta-galactosidase</fullName>
    </submittedName>
</protein>
<name>A0ACC1Y4L4_MELAZ</name>
<evidence type="ECO:0000313" key="2">
    <source>
        <dbReference type="Proteomes" id="UP001164539"/>
    </source>
</evidence>
<sequence>MSSTTAAATARESTTTKVKPKFSTMSRMRQRSTRTTVFFTVLISLLAFGGLVPVFAPLPSLRNLPRHRHRHKHINDRKFEIDDDKFWKDGKPFQIIGGDVHYFRILPEYWKDRLLRAKALGLNAIQVYVPWNLHEPKPGKLVFEGISDLVSFLKLCQKLDLLVMLRPGPYICGEWDLGGFPAWLLAIKPALKLRSSDHAYLQQVERWWGVLLPKIAPLLYKNGGSIVMIQIENEFGSYGDDKAYLHHLVTLARAHLGEDVVLYTTDGGAKETLEKGTIRGDAVFSAVDFSTGDEPWPIFKLQRKYNAPGKSPPLCSEFYTGWLTHWGEKIASTDADFTAAYLEKILSRNGSAVLYMAHGGTNFGFYNGANTDKIDESTYKPDLTSYDYDAPIKESGDVYNPKFKAIRRVIAKYSAASLPSVPPDNEKAGYGPIQLQKTALLFDLLDMMNPADVVESENPISMESVGQMFGFLLYVSEYSGKDNRSSLLIPKVHDRAQVFISCPSEDKRGRPTYIGTIERWSNQALSLPNSRCISNISLFILVENMGRVNYGPFLFDEKGILSSVYLDGKVQCGWKMISIPFHNLNEVPNIGLIRQVAYSGLIKTSARKKLQHNSENITKEPAFYAGSFSIDSIDHVKDTYLSFSGWGKGIAFVNDFNIGRYWPSVGPQCNLYCPAPILRHGENIVVIFELESPSPELVVHSVDQPDFTCGSSKLNVHQF</sequence>
<dbReference type="Proteomes" id="UP001164539">
    <property type="component" value="Chromosome 5"/>
</dbReference>